<organism evidence="3">
    <name type="scientific">Hymenolepis diminuta</name>
    <name type="common">Rat tapeworm</name>
    <dbReference type="NCBI Taxonomy" id="6216"/>
    <lineage>
        <taxon>Eukaryota</taxon>
        <taxon>Metazoa</taxon>
        <taxon>Spiralia</taxon>
        <taxon>Lophotrochozoa</taxon>
        <taxon>Platyhelminthes</taxon>
        <taxon>Cestoda</taxon>
        <taxon>Eucestoda</taxon>
        <taxon>Cyclophyllidea</taxon>
        <taxon>Hymenolepididae</taxon>
        <taxon>Hymenolepis</taxon>
    </lineage>
</organism>
<proteinExistence type="predicted"/>
<accession>A0A0R3SQW7</accession>
<reference evidence="3" key="1">
    <citation type="submission" date="2017-02" db="UniProtKB">
        <authorList>
            <consortium name="WormBaseParasite"/>
        </authorList>
    </citation>
    <scope>IDENTIFICATION</scope>
</reference>
<evidence type="ECO:0000313" key="1">
    <source>
        <dbReference type="EMBL" id="VDL59818.1"/>
    </source>
</evidence>
<sequence>MITLGLLSFGKPYVALLIFNGLGFGLEIKAAKICAMVHPDLDTNSKLRPYRSLGIENELDYTNKDIWEFDLDGRIMSSGEDGIFDLSGDQADRMPALIVAWAQVVLERL</sequence>
<protein>
    <submittedName>
        <fullName evidence="1 3">Uncharacterized protein</fullName>
    </submittedName>
</protein>
<dbReference type="Proteomes" id="UP000274504">
    <property type="component" value="Unassembled WGS sequence"/>
</dbReference>
<dbReference type="AlphaFoldDB" id="A0A0R3SQW7"/>
<dbReference type="EMBL" id="UYSG01010940">
    <property type="protein sequence ID" value="VDL59818.1"/>
    <property type="molecule type" value="Genomic_DNA"/>
</dbReference>
<reference evidence="1 2" key="2">
    <citation type="submission" date="2018-11" db="EMBL/GenBank/DDBJ databases">
        <authorList>
            <consortium name="Pathogen Informatics"/>
        </authorList>
    </citation>
    <scope>NUCLEOTIDE SEQUENCE [LARGE SCALE GENOMIC DNA]</scope>
</reference>
<dbReference type="WBParaSite" id="HDID_0000750201-mRNA-1">
    <property type="protein sequence ID" value="HDID_0000750201-mRNA-1"/>
    <property type="gene ID" value="HDID_0000750201"/>
</dbReference>
<evidence type="ECO:0000313" key="3">
    <source>
        <dbReference type="WBParaSite" id="HDID_0000750201-mRNA-1"/>
    </source>
</evidence>
<gene>
    <name evidence="1" type="ORF">HDID_LOCUS7500</name>
</gene>
<evidence type="ECO:0000313" key="2">
    <source>
        <dbReference type="Proteomes" id="UP000274504"/>
    </source>
</evidence>
<name>A0A0R3SQW7_HYMDI</name>